<keyword evidence="8" id="KW-0675">Receptor</keyword>
<evidence type="ECO:0000256" key="7">
    <source>
        <dbReference type="ARBA" id="ARBA00023136"/>
    </source>
</evidence>
<feature type="chain" id="PRO_5041673627" description="Leucine-rich repeat-containing N-terminal plant-type domain-containing protein" evidence="10">
    <location>
        <begin position="25"/>
        <end position="452"/>
    </location>
</feature>
<dbReference type="Proteomes" id="UP001187192">
    <property type="component" value="Unassembled WGS sequence"/>
</dbReference>
<dbReference type="EMBL" id="BTGU01000203">
    <property type="protein sequence ID" value="GMN64960.1"/>
    <property type="molecule type" value="Genomic_DNA"/>
</dbReference>
<keyword evidence="4 10" id="KW-0732">Signal</keyword>
<evidence type="ECO:0000256" key="1">
    <source>
        <dbReference type="ARBA" id="ARBA00004479"/>
    </source>
</evidence>
<evidence type="ECO:0000256" key="3">
    <source>
        <dbReference type="ARBA" id="ARBA00022692"/>
    </source>
</evidence>
<dbReference type="Gene3D" id="3.80.10.10">
    <property type="entry name" value="Ribonuclease Inhibitor"/>
    <property type="match status" value="2"/>
</dbReference>
<keyword evidence="13" id="KW-1185">Reference proteome</keyword>
<name>A0AA88E1Z1_FICCA</name>
<dbReference type="InterPro" id="IPR032675">
    <property type="entry name" value="LRR_dom_sf"/>
</dbReference>
<dbReference type="InterPro" id="IPR013210">
    <property type="entry name" value="LRR_N_plant-typ"/>
</dbReference>
<evidence type="ECO:0000256" key="8">
    <source>
        <dbReference type="ARBA" id="ARBA00023170"/>
    </source>
</evidence>
<comment type="subcellular location">
    <subcellularLocation>
        <location evidence="1">Membrane</location>
        <topology evidence="1">Single-pass type I membrane protein</topology>
    </subcellularLocation>
</comment>
<evidence type="ECO:0000256" key="4">
    <source>
        <dbReference type="ARBA" id="ARBA00022729"/>
    </source>
</evidence>
<dbReference type="PANTHER" id="PTHR48061:SF46">
    <property type="entry name" value="LEUCINE-RICH REPEAT-CONTAINING N-TERMINAL PLANT-TYPE DOMAIN-CONTAINING PROTEIN"/>
    <property type="match status" value="1"/>
</dbReference>
<dbReference type="PANTHER" id="PTHR48061">
    <property type="entry name" value="LEUCINE-RICH REPEAT RECEPTOR PROTEIN KINASE EMS1-LIKE-RELATED"/>
    <property type="match status" value="1"/>
</dbReference>
<evidence type="ECO:0000313" key="13">
    <source>
        <dbReference type="Proteomes" id="UP001187192"/>
    </source>
</evidence>
<dbReference type="InterPro" id="IPR046956">
    <property type="entry name" value="RLP23-like"/>
</dbReference>
<gene>
    <name evidence="12" type="ORF">TIFTF001_034031</name>
</gene>
<keyword evidence="5" id="KW-0677">Repeat</keyword>
<dbReference type="GO" id="GO:0016020">
    <property type="term" value="C:membrane"/>
    <property type="evidence" value="ECO:0007669"/>
    <property type="project" value="UniProtKB-SubCell"/>
</dbReference>
<dbReference type="AlphaFoldDB" id="A0AA88E1Z1"/>
<evidence type="ECO:0000256" key="10">
    <source>
        <dbReference type="SAM" id="SignalP"/>
    </source>
</evidence>
<evidence type="ECO:0000313" key="12">
    <source>
        <dbReference type="EMBL" id="GMN64960.1"/>
    </source>
</evidence>
<keyword evidence="7" id="KW-0472">Membrane</keyword>
<dbReference type="InterPro" id="IPR001611">
    <property type="entry name" value="Leu-rich_rpt"/>
</dbReference>
<dbReference type="Pfam" id="PF08263">
    <property type="entry name" value="LRRNT_2"/>
    <property type="match status" value="2"/>
</dbReference>
<dbReference type="Pfam" id="PF00560">
    <property type="entry name" value="LRR_1"/>
    <property type="match status" value="2"/>
</dbReference>
<keyword evidence="2" id="KW-0433">Leucine-rich repeat</keyword>
<dbReference type="SUPFAM" id="SSF52058">
    <property type="entry name" value="L domain-like"/>
    <property type="match status" value="1"/>
</dbReference>
<accession>A0AA88E1Z1</accession>
<feature type="domain" description="Leucine-rich repeat-containing N-terminal plant-type" evidence="11">
    <location>
        <begin position="38"/>
        <end position="52"/>
    </location>
</feature>
<keyword evidence="6" id="KW-1133">Transmembrane helix</keyword>
<evidence type="ECO:0000256" key="6">
    <source>
        <dbReference type="ARBA" id="ARBA00022989"/>
    </source>
</evidence>
<proteinExistence type="predicted"/>
<protein>
    <recommendedName>
        <fullName evidence="11">Leucine-rich repeat-containing N-terminal plant-type domain-containing protein</fullName>
    </recommendedName>
</protein>
<keyword evidence="9" id="KW-0325">Glycoprotein</keyword>
<reference evidence="12" key="1">
    <citation type="submission" date="2023-07" db="EMBL/GenBank/DDBJ databases">
        <title>draft genome sequence of fig (Ficus carica).</title>
        <authorList>
            <person name="Takahashi T."/>
            <person name="Nishimura K."/>
        </authorList>
    </citation>
    <scope>NUCLEOTIDE SEQUENCE</scope>
</reference>
<feature type="domain" description="Leucine-rich repeat-containing N-terminal plant-type" evidence="11">
    <location>
        <begin position="70"/>
        <end position="93"/>
    </location>
</feature>
<sequence>MMVWFLPWLSLLLLLLPSPFYTSSFSSPPFAPPPLCHPHESSALLHFRNSFPIVNYTSLSSYCASEFEIANPNTTMTWNMSRDCCTWNGVTCDEVSGHVIGLDLFCSGLDGVIHSNNSLFFLIHLQSLVLSHNQLDGSEISPQFGWFSSMIHLDLSDSGFTGHLPLELSFLSSLVTLDLSDLTLETLSLKKILANLTSLRELSLIGVTGSYFSTDSFMNLSISLLSLDLSESGLIGKFPENIFHLPNLQELRLSYIRNLTGSFPRHNWTSPLRELGLPNTGFLIDLPYLLRNLKHLTHLDASDCGLTGSLTLSGNNTQITSLDLSSNNFGGQFPWDFLNLEKLSILNLYFNKFEGQLPEICRNSTKKNFLCDSSKNVESVGPLPLNLKFLFLSDLEEDGIVEQEPAQEGGEGQISKLRKTESHWKFGRVSRKVHAVDDQEQLILRRTERRGS</sequence>
<evidence type="ECO:0000256" key="2">
    <source>
        <dbReference type="ARBA" id="ARBA00022614"/>
    </source>
</evidence>
<evidence type="ECO:0000256" key="9">
    <source>
        <dbReference type="ARBA" id="ARBA00023180"/>
    </source>
</evidence>
<evidence type="ECO:0000256" key="5">
    <source>
        <dbReference type="ARBA" id="ARBA00022737"/>
    </source>
</evidence>
<feature type="signal peptide" evidence="10">
    <location>
        <begin position="1"/>
        <end position="24"/>
    </location>
</feature>
<keyword evidence="3" id="KW-0812">Transmembrane</keyword>
<evidence type="ECO:0000259" key="11">
    <source>
        <dbReference type="Pfam" id="PF08263"/>
    </source>
</evidence>
<comment type="caution">
    <text evidence="12">The sequence shown here is derived from an EMBL/GenBank/DDBJ whole genome shotgun (WGS) entry which is preliminary data.</text>
</comment>
<organism evidence="12 13">
    <name type="scientific">Ficus carica</name>
    <name type="common">Common fig</name>
    <dbReference type="NCBI Taxonomy" id="3494"/>
    <lineage>
        <taxon>Eukaryota</taxon>
        <taxon>Viridiplantae</taxon>
        <taxon>Streptophyta</taxon>
        <taxon>Embryophyta</taxon>
        <taxon>Tracheophyta</taxon>
        <taxon>Spermatophyta</taxon>
        <taxon>Magnoliopsida</taxon>
        <taxon>eudicotyledons</taxon>
        <taxon>Gunneridae</taxon>
        <taxon>Pentapetalae</taxon>
        <taxon>rosids</taxon>
        <taxon>fabids</taxon>
        <taxon>Rosales</taxon>
        <taxon>Moraceae</taxon>
        <taxon>Ficeae</taxon>
        <taxon>Ficus</taxon>
    </lineage>
</organism>